<comment type="caution">
    <text evidence="1">The sequence shown here is derived from an EMBL/GenBank/DDBJ whole genome shotgun (WGS) entry which is preliminary data.</text>
</comment>
<dbReference type="SUPFAM" id="SSF54427">
    <property type="entry name" value="NTF2-like"/>
    <property type="match status" value="1"/>
</dbReference>
<proteinExistence type="predicted"/>
<dbReference type="EMBL" id="BAABDE010000002">
    <property type="protein sequence ID" value="GAA3771681.1"/>
    <property type="molecule type" value="Genomic_DNA"/>
</dbReference>
<evidence type="ECO:0000313" key="1">
    <source>
        <dbReference type="EMBL" id="GAA3771681.1"/>
    </source>
</evidence>
<evidence type="ECO:0000313" key="2">
    <source>
        <dbReference type="Proteomes" id="UP001501009"/>
    </source>
</evidence>
<accession>A0ABP7GVP3</accession>
<dbReference type="RefSeq" id="WP_275770018.1">
    <property type="nucleotide sequence ID" value="NZ_BAABDE010000002.1"/>
</dbReference>
<evidence type="ECO:0008006" key="3">
    <source>
        <dbReference type="Google" id="ProtNLM"/>
    </source>
</evidence>
<sequence length="140" mass="15525">MIEIDPQDLADRYMAQWTEPDAAERRAAVERLWAADGTHVLQPPVEIRESAAGLGFRHPTLEAQGHDAIEIRVASSYERFVAKQGITFRARPDAMRLQGLVRFGWEAVSAESGEVVGGGSEILVLDDEGRIRTDYMFPGT</sequence>
<name>A0ABP7GVP3_9ACTN</name>
<protein>
    <recommendedName>
        <fullName evidence="3">Nuclear transport factor 2 family protein</fullName>
    </recommendedName>
</protein>
<keyword evidence="2" id="KW-1185">Reference proteome</keyword>
<reference evidence="2" key="1">
    <citation type="journal article" date="2019" name="Int. J. Syst. Evol. Microbiol.">
        <title>The Global Catalogue of Microorganisms (GCM) 10K type strain sequencing project: providing services to taxonomists for standard genome sequencing and annotation.</title>
        <authorList>
            <consortium name="The Broad Institute Genomics Platform"/>
            <consortium name="The Broad Institute Genome Sequencing Center for Infectious Disease"/>
            <person name="Wu L."/>
            <person name="Ma J."/>
        </authorList>
    </citation>
    <scope>NUCLEOTIDE SEQUENCE [LARGE SCALE GENOMIC DNA]</scope>
    <source>
        <strain evidence="2">JCM 17138</strain>
    </source>
</reference>
<organism evidence="1 2">
    <name type="scientific">Streptomyces coacervatus</name>
    <dbReference type="NCBI Taxonomy" id="647381"/>
    <lineage>
        <taxon>Bacteria</taxon>
        <taxon>Bacillati</taxon>
        <taxon>Actinomycetota</taxon>
        <taxon>Actinomycetes</taxon>
        <taxon>Kitasatosporales</taxon>
        <taxon>Streptomycetaceae</taxon>
        <taxon>Streptomyces</taxon>
    </lineage>
</organism>
<dbReference type="Proteomes" id="UP001501009">
    <property type="component" value="Unassembled WGS sequence"/>
</dbReference>
<gene>
    <name evidence="1" type="ORF">GCM10022403_003700</name>
</gene>
<dbReference type="Gene3D" id="3.10.450.50">
    <property type="match status" value="1"/>
</dbReference>
<dbReference type="InterPro" id="IPR032710">
    <property type="entry name" value="NTF2-like_dom_sf"/>
</dbReference>